<evidence type="ECO:0000313" key="1">
    <source>
        <dbReference type="EMBL" id="WLV23752.1"/>
    </source>
</evidence>
<organism evidence="1 2">
    <name type="scientific">Aciduricibacillus chroicocephali</name>
    <dbReference type="NCBI Taxonomy" id="3054939"/>
    <lineage>
        <taxon>Bacteria</taxon>
        <taxon>Bacillati</taxon>
        <taxon>Bacillota</taxon>
        <taxon>Bacilli</taxon>
        <taxon>Bacillales</taxon>
        <taxon>Bacillaceae</taxon>
        <taxon>Aciduricibacillus</taxon>
    </lineage>
</organism>
<evidence type="ECO:0000313" key="2">
    <source>
        <dbReference type="Proteomes" id="UP001180087"/>
    </source>
</evidence>
<gene>
    <name evidence="1" type="ORF">QR721_08865</name>
</gene>
<dbReference type="EMBL" id="CP129113">
    <property type="protein sequence ID" value="WLV23752.1"/>
    <property type="molecule type" value="Genomic_DNA"/>
</dbReference>
<dbReference type="RefSeq" id="WP_348026082.1">
    <property type="nucleotide sequence ID" value="NZ_CP129113.1"/>
</dbReference>
<reference evidence="1" key="1">
    <citation type="submission" date="2023-06" db="EMBL/GenBank/DDBJ databases">
        <title>A Treasure from Seagulls: Isolation and Description of Aciduricobacillus qingdaonensis gen. nov., sp. nov., a Rare Obligately Uric Acid-utilizing Member in the Family Bacillaceae.</title>
        <authorList>
            <person name="Liu W."/>
            <person name="Wang B."/>
        </authorList>
    </citation>
    <scope>NUCLEOTIDE SEQUENCE</scope>
    <source>
        <strain evidence="1">44XB</strain>
    </source>
</reference>
<keyword evidence="2" id="KW-1185">Reference proteome</keyword>
<protein>
    <submittedName>
        <fullName evidence="1">Uncharacterized protein</fullName>
    </submittedName>
</protein>
<name>A0ABY9KVH3_9BACI</name>
<accession>A0ABY9KVH3</accession>
<dbReference type="Proteomes" id="UP001180087">
    <property type="component" value="Chromosome"/>
</dbReference>
<sequence length="73" mass="8449">MDMQKGYAVVIKRGEETVRVLPVENRHGTNHDINLVSYLHDKGYDVNDLYRRGKSVYFGKFEDGVFTSLDQII</sequence>
<proteinExistence type="predicted"/>